<dbReference type="OMA" id="VHFAICA"/>
<proteinExistence type="predicted"/>
<evidence type="ECO:0000313" key="2">
    <source>
        <dbReference type="Proteomes" id="UP000002640"/>
    </source>
</evidence>
<protein>
    <submittedName>
        <fullName evidence="1">Uncharacterized protein</fullName>
    </submittedName>
</protein>
<dbReference type="EMBL" id="JH159157">
    <property type="protein sequence ID" value="EGZ12247.1"/>
    <property type="molecule type" value="Genomic_DNA"/>
</dbReference>
<sequence length="423" mass="45746">MTLHGQSEFDVFAKPVVSAEGASVFYMYDGYAKFVEGDKTLTYSYVNDAGHLPTNDGEKQNAECISSTTLPFHILPALNDATPIPSASIGDEGVDYESGSLFKTTFAGAQFAICSSGKADFTAYSSDFDINVEYLDSSVKVEEPALSAGASCAAVAQPSSVTPNTLALLTGSTIPLGTSRKLKTAEDMAMEASSCKCKSKPRPCVFFHGIGNRNEMEELQDTAKKASGRMGNMNKHTPCCTEVKYAILNTMDYSWTNDTLEQKFCDRALRLSDTSDAELGIIRDTVLVTHSMGGLVMSMALATGKCSFGEGTTWVASSSPMLGSMASDYFQDSAPTRSDIYASEALNAAYELAQEAYRGNSPENDALVEFQSCAIGLDESKFGKSYKDKFYKPELNHADTVFLTGDGYFKDSQKSVKWFECLL</sequence>
<dbReference type="KEGG" id="psoj:PHYSODRAFT_336689"/>
<reference evidence="1 2" key="1">
    <citation type="journal article" date="2006" name="Science">
        <title>Phytophthora genome sequences uncover evolutionary origins and mechanisms of pathogenesis.</title>
        <authorList>
            <person name="Tyler B.M."/>
            <person name="Tripathy S."/>
            <person name="Zhang X."/>
            <person name="Dehal P."/>
            <person name="Jiang R.H."/>
            <person name="Aerts A."/>
            <person name="Arredondo F.D."/>
            <person name="Baxter L."/>
            <person name="Bensasson D."/>
            <person name="Beynon J.L."/>
            <person name="Chapman J."/>
            <person name="Damasceno C.M."/>
            <person name="Dorrance A.E."/>
            <person name="Dou D."/>
            <person name="Dickerman A.W."/>
            <person name="Dubchak I.L."/>
            <person name="Garbelotto M."/>
            <person name="Gijzen M."/>
            <person name="Gordon S.G."/>
            <person name="Govers F."/>
            <person name="Grunwald N.J."/>
            <person name="Huang W."/>
            <person name="Ivors K.L."/>
            <person name="Jones R.W."/>
            <person name="Kamoun S."/>
            <person name="Krampis K."/>
            <person name="Lamour K.H."/>
            <person name="Lee M.K."/>
            <person name="McDonald W.H."/>
            <person name="Medina M."/>
            <person name="Meijer H.J."/>
            <person name="Nordberg E.K."/>
            <person name="Maclean D.J."/>
            <person name="Ospina-Giraldo M.D."/>
            <person name="Morris P.F."/>
            <person name="Phuntumart V."/>
            <person name="Putnam N.H."/>
            <person name="Rash S."/>
            <person name="Rose J.K."/>
            <person name="Sakihama Y."/>
            <person name="Salamov A.A."/>
            <person name="Savidor A."/>
            <person name="Scheuring C.F."/>
            <person name="Smith B.M."/>
            <person name="Sobral B.W."/>
            <person name="Terry A."/>
            <person name="Torto-Alalibo T.A."/>
            <person name="Win J."/>
            <person name="Xu Z."/>
            <person name="Zhang H."/>
            <person name="Grigoriev I.V."/>
            <person name="Rokhsar D.S."/>
            <person name="Boore J.L."/>
        </authorList>
    </citation>
    <scope>NUCLEOTIDE SEQUENCE [LARGE SCALE GENOMIC DNA]</scope>
    <source>
        <strain evidence="1 2">P6497</strain>
    </source>
</reference>
<name>G4ZVK8_PHYSP</name>
<dbReference type="InParanoid" id="G4ZVK8"/>
<evidence type="ECO:0000313" key="1">
    <source>
        <dbReference type="EMBL" id="EGZ12247.1"/>
    </source>
</evidence>
<dbReference type="PANTHER" id="PTHR22538:SF1">
    <property type="entry name" value="VWFD DOMAIN-CONTAINING PROTEIN"/>
    <property type="match status" value="1"/>
</dbReference>
<gene>
    <name evidence="1" type="ORF">PHYSODRAFT_336689</name>
</gene>
<dbReference type="Proteomes" id="UP000002640">
    <property type="component" value="Unassembled WGS sequence"/>
</dbReference>
<dbReference type="PANTHER" id="PTHR22538">
    <property type="entry name" value="CILIA- AND FLAGELLA-ASSOCIATED PROTEIN 74"/>
    <property type="match status" value="1"/>
</dbReference>
<dbReference type="InterPro" id="IPR029058">
    <property type="entry name" value="AB_hydrolase_fold"/>
</dbReference>
<dbReference type="AlphaFoldDB" id="G4ZVK8"/>
<keyword evidence="2" id="KW-1185">Reference proteome</keyword>
<dbReference type="SUPFAM" id="SSF53474">
    <property type="entry name" value="alpha/beta-Hydrolases"/>
    <property type="match status" value="1"/>
</dbReference>
<organism evidence="1 2">
    <name type="scientific">Phytophthora sojae (strain P6497)</name>
    <name type="common">Soybean stem and root rot agent</name>
    <name type="synonym">Phytophthora megasperma f. sp. glycines</name>
    <dbReference type="NCBI Taxonomy" id="1094619"/>
    <lineage>
        <taxon>Eukaryota</taxon>
        <taxon>Sar</taxon>
        <taxon>Stramenopiles</taxon>
        <taxon>Oomycota</taxon>
        <taxon>Peronosporomycetes</taxon>
        <taxon>Peronosporales</taxon>
        <taxon>Peronosporaceae</taxon>
        <taxon>Phytophthora</taxon>
    </lineage>
</organism>
<dbReference type="RefSeq" id="XP_009532580.1">
    <property type="nucleotide sequence ID" value="XM_009534285.1"/>
</dbReference>
<dbReference type="Gene3D" id="3.40.50.1820">
    <property type="entry name" value="alpha/beta hydrolase"/>
    <property type="match status" value="1"/>
</dbReference>
<accession>G4ZVK8</accession>
<dbReference type="GeneID" id="20647240"/>